<sequence length="130" mass="14125">MQVFPTTLSEPDSRSGVYLYVCLYGLLSLLIGATIYWQPGSLTLSVTPQSLVGPTTLGISLATALTYGSFISERFQRLWADARIRFTGLFVLMFGVQVLLGDAPTWTALTLLSMCLASIPLRVGVYAHTS</sequence>
<accession>A0A3A6QLA0</accession>
<evidence type="ECO:0000256" key="1">
    <source>
        <dbReference type="SAM" id="Phobius"/>
    </source>
</evidence>
<keyword evidence="1" id="KW-0812">Transmembrane</keyword>
<keyword evidence="3" id="KW-1185">Reference proteome</keyword>
<protein>
    <recommendedName>
        <fullName evidence="4">MFS transporter</fullName>
    </recommendedName>
</protein>
<dbReference type="Proteomes" id="UP000281564">
    <property type="component" value="Unassembled WGS sequence"/>
</dbReference>
<feature type="transmembrane region" description="Helical" evidence="1">
    <location>
        <begin position="106"/>
        <end position="127"/>
    </location>
</feature>
<dbReference type="EMBL" id="QMDW01000020">
    <property type="protein sequence ID" value="RJX48471.1"/>
    <property type="molecule type" value="Genomic_DNA"/>
</dbReference>
<keyword evidence="1" id="KW-0472">Membrane</keyword>
<reference evidence="2 3" key="1">
    <citation type="submission" date="2018-06" db="EMBL/GenBank/DDBJ databases">
        <title>Halonotius sp. F13-13 a new haloarchaeeon isolated from a solar saltern from Isla Cristina, Huelva, Spain.</title>
        <authorList>
            <person name="Duran-Viseras A."/>
            <person name="Sanchez-Porro C."/>
            <person name="Ventosa A."/>
        </authorList>
    </citation>
    <scope>NUCLEOTIDE SEQUENCE [LARGE SCALE GENOMIC DNA]</scope>
    <source>
        <strain evidence="2 3">CECT 7525</strain>
    </source>
</reference>
<feature type="transmembrane region" description="Helical" evidence="1">
    <location>
        <begin position="82"/>
        <end position="100"/>
    </location>
</feature>
<evidence type="ECO:0000313" key="2">
    <source>
        <dbReference type="EMBL" id="RJX48471.1"/>
    </source>
</evidence>
<name>A0A3A6QLA0_9EURY</name>
<comment type="caution">
    <text evidence="2">The sequence shown here is derived from an EMBL/GenBank/DDBJ whole genome shotgun (WGS) entry which is preliminary data.</text>
</comment>
<dbReference type="AlphaFoldDB" id="A0A3A6QLA0"/>
<gene>
    <name evidence="2" type="ORF">DP106_11915</name>
</gene>
<feature type="transmembrane region" description="Helical" evidence="1">
    <location>
        <begin position="17"/>
        <end position="39"/>
    </location>
</feature>
<evidence type="ECO:0008006" key="4">
    <source>
        <dbReference type="Google" id="ProtNLM"/>
    </source>
</evidence>
<proteinExistence type="predicted"/>
<evidence type="ECO:0000313" key="3">
    <source>
        <dbReference type="Proteomes" id="UP000281564"/>
    </source>
</evidence>
<keyword evidence="1" id="KW-1133">Transmembrane helix</keyword>
<feature type="transmembrane region" description="Helical" evidence="1">
    <location>
        <begin position="51"/>
        <end position="70"/>
    </location>
</feature>
<organism evidence="2 3">
    <name type="scientific">Halonotius pteroides</name>
    <dbReference type="NCBI Taxonomy" id="268735"/>
    <lineage>
        <taxon>Archaea</taxon>
        <taxon>Methanobacteriati</taxon>
        <taxon>Methanobacteriota</taxon>
        <taxon>Stenosarchaea group</taxon>
        <taxon>Halobacteria</taxon>
        <taxon>Halobacteriales</taxon>
        <taxon>Haloferacaceae</taxon>
        <taxon>Halonotius</taxon>
    </lineage>
</organism>